<sequence length="203" mass="23171">MLPRGRVYRYPPPRGTPDAGIAYDMGCYQNPIANGQHINSTAEDVNIMNQRSHIMYEQLKGFVQRMDMNVVKKDLPPKSVLVIAVKLSPLQRKLYKRFLDVHGFTKGKVSAEKTRNKIEGEDDTDDTSKRIKTAKSKKPLRGLRTCSQANAPIEIEKEPTRVATTTEKQPKKAGTNREFTSSYRPPVLIILRAWCWHLHLKNL</sequence>
<organism evidence="9 10">
    <name type="scientific">Heracleum sosnowskyi</name>
    <dbReference type="NCBI Taxonomy" id="360622"/>
    <lineage>
        <taxon>Eukaryota</taxon>
        <taxon>Viridiplantae</taxon>
        <taxon>Streptophyta</taxon>
        <taxon>Embryophyta</taxon>
        <taxon>Tracheophyta</taxon>
        <taxon>Spermatophyta</taxon>
        <taxon>Magnoliopsida</taxon>
        <taxon>eudicotyledons</taxon>
        <taxon>Gunneridae</taxon>
        <taxon>Pentapetalae</taxon>
        <taxon>asterids</taxon>
        <taxon>campanulids</taxon>
        <taxon>Apiales</taxon>
        <taxon>Apiaceae</taxon>
        <taxon>Apioideae</taxon>
        <taxon>apioid superclade</taxon>
        <taxon>Tordylieae</taxon>
        <taxon>Tordyliinae</taxon>
        <taxon>Heracleum</taxon>
    </lineage>
</organism>
<dbReference type="InterPro" id="IPR044574">
    <property type="entry name" value="ARIP4-like"/>
</dbReference>
<dbReference type="GO" id="GO:0016887">
    <property type="term" value="F:ATP hydrolysis activity"/>
    <property type="evidence" value="ECO:0007669"/>
    <property type="project" value="InterPro"/>
</dbReference>
<dbReference type="InterPro" id="IPR000330">
    <property type="entry name" value="SNF2_N"/>
</dbReference>
<dbReference type="Pfam" id="PF00176">
    <property type="entry name" value="SNF2-rel_dom"/>
    <property type="match status" value="1"/>
</dbReference>
<dbReference type="Proteomes" id="UP001237642">
    <property type="component" value="Unassembled WGS sequence"/>
</dbReference>
<keyword evidence="4" id="KW-0347">Helicase</keyword>
<evidence type="ECO:0000256" key="1">
    <source>
        <dbReference type="ARBA" id="ARBA00004123"/>
    </source>
</evidence>
<comment type="subcellular location">
    <subcellularLocation>
        <location evidence="1">Nucleus</location>
    </subcellularLocation>
</comment>
<dbReference type="PANTHER" id="PTHR45797:SF1">
    <property type="entry name" value="HELICASE ARIP4"/>
    <property type="match status" value="1"/>
</dbReference>
<keyword evidence="6" id="KW-0238">DNA-binding</keyword>
<keyword evidence="3" id="KW-0547">Nucleotide-binding</keyword>
<accession>A0AAD8M268</accession>
<reference evidence="9" key="2">
    <citation type="submission" date="2023-05" db="EMBL/GenBank/DDBJ databases">
        <authorList>
            <person name="Schelkunov M.I."/>
        </authorList>
    </citation>
    <scope>NUCLEOTIDE SEQUENCE</scope>
    <source>
        <strain evidence="9">Hsosn_3</strain>
        <tissue evidence="9">Leaf</tissue>
    </source>
</reference>
<evidence type="ECO:0000256" key="2">
    <source>
        <dbReference type="ARBA" id="ARBA00007025"/>
    </source>
</evidence>
<evidence type="ECO:0000256" key="7">
    <source>
        <dbReference type="ARBA" id="ARBA00023242"/>
    </source>
</evidence>
<evidence type="ECO:0000313" key="9">
    <source>
        <dbReference type="EMBL" id="KAK1356807.1"/>
    </source>
</evidence>
<evidence type="ECO:0000256" key="5">
    <source>
        <dbReference type="ARBA" id="ARBA00022840"/>
    </source>
</evidence>
<keyword evidence="7" id="KW-0539">Nucleus</keyword>
<evidence type="ECO:0000256" key="3">
    <source>
        <dbReference type="ARBA" id="ARBA00022741"/>
    </source>
</evidence>
<gene>
    <name evidence="9" type="ORF">POM88_050063</name>
</gene>
<dbReference type="GO" id="GO:0005634">
    <property type="term" value="C:nucleus"/>
    <property type="evidence" value="ECO:0007669"/>
    <property type="project" value="UniProtKB-SubCell"/>
</dbReference>
<evidence type="ECO:0000313" key="10">
    <source>
        <dbReference type="Proteomes" id="UP001237642"/>
    </source>
</evidence>
<reference evidence="9" key="1">
    <citation type="submission" date="2023-02" db="EMBL/GenBank/DDBJ databases">
        <title>Genome of toxic invasive species Heracleum sosnowskyi carries increased number of genes despite the absence of recent whole-genome duplications.</title>
        <authorList>
            <person name="Schelkunov M."/>
            <person name="Shtratnikova V."/>
            <person name="Makarenko M."/>
            <person name="Klepikova A."/>
            <person name="Omelchenko D."/>
            <person name="Novikova G."/>
            <person name="Obukhova E."/>
            <person name="Bogdanov V."/>
            <person name="Penin A."/>
            <person name="Logacheva M."/>
        </authorList>
    </citation>
    <scope>NUCLEOTIDE SEQUENCE</scope>
    <source>
        <strain evidence="9">Hsosn_3</strain>
        <tissue evidence="9">Leaf</tissue>
    </source>
</reference>
<dbReference type="GO" id="GO:0005524">
    <property type="term" value="F:ATP binding"/>
    <property type="evidence" value="ECO:0007669"/>
    <property type="project" value="UniProtKB-KW"/>
</dbReference>
<dbReference type="PANTHER" id="PTHR45797">
    <property type="entry name" value="RAD54-LIKE"/>
    <property type="match status" value="1"/>
</dbReference>
<evidence type="ECO:0000256" key="6">
    <source>
        <dbReference type="ARBA" id="ARBA00023125"/>
    </source>
</evidence>
<dbReference type="GO" id="GO:0003677">
    <property type="term" value="F:DNA binding"/>
    <property type="evidence" value="ECO:0007669"/>
    <property type="project" value="UniProtKB-KW"/>
</dbReference>
<name>A0AAD8M268_9APIA</name>
<feature type="domain" description="SNF2 N-terminal" evidence="8">
    <location>
        <begin position="50"/>
        <end position="113"/>
    </location>
</feature>
<keyword evidence="10" id="KW-1185">Reference proteome</keyword>
<dbReference type="GO" id="GO:0004386">
    <property type="term" value="F:helicase activity"/>
    <property type="evidence" value="ECO:0007669"/>
    <property type="project" value="UniProtKB-KW"/>
</dbReference>
<comment type="similarity">
    <text evidence="2">Belongs to the SNF2/RAD54 helicase family.</text>
</comment>
<protein>
    <recommendedName>
        <fullName evidence="8">SNF2 N-terminal domain-containing protein</fullName>
    </recommendedName>
</protein>
<evidence type="ECO:0000259" key="8">
    <source>
        <dbReference type="Pfam" id="PF00176"/>
    </source>
</evidence>
<proteinExistence type="inferred from homology"/>
<keyword evidence="5" id="KW-0067">ATP-binding</keyword>
<dbReference type="EMBL" id="JAUIZM010000011">
    <property type="protein sequence ID" value="KAK1356807.1"/>
    <property type="molecule type" value="Genomic_DNA"/>
</dbReference>
<dbReference type="AlphaFoldDB" id="A0AAD8M268"/>
<keyword evidence="4" id="KW-0378">Hydrolase</keyword>
<comment type="caution">
    <text evidence="9">The sequence shown here is derived from an EMBL/GenBank/DDBJ whole genome shotgun (WGS) entry which is preliminary data.</text>
</comment>
<evidence type="ECO:0000256" key="4">
    <source>
        <dbReference type="ARBA" id="ARBA00022806"/>
    </source>
</evidence>